<gene>
    <name evidence="7" type="primary">perM</name>
    <name evidence="7" type="ORF">SVXNc_0693</name>
</gene>
<organism evidence="7 8">
    <name type="scientific">Candidatus Nanohalococcus occultus</name>
    <dbReference type="NCBI Taxonomy" id="2978047"/>
    <lineage>
        <taxon>Archaea</taxon>
        <taxon>Candidatus Nanohalarchaeota</taxon>
        <taxon>Candidatus Nanohalarchaeota incertae sedis</taxon>
        <taxon>Candidatus Nanohalococcus</taxon>
    </lineage>
</organism>
<keyword evidence="4 6" id="KW-1133">Transmembrane helix</keyword>
<evidence type="ECO:0000256" key="6">
    <source>
        <dbReference type="SAM" id="Phobius"/>
    </source>
</evidence>
<evidence type="ECO:0000256" key="4">
    <source>
        <dbReference type="ARBA" id="ARBA00022989"/>
    </source>
</evidence>
<comment type="similarity">
    <text evidence="2">Belongs to the autoinducer-2 exporter (AI-2E) (TC 2.A.86) family.</text>
</comment>
<feature type="transmembrane region" description="Helical" evidence="6">
    <location>
        <begin position="193"/>
        <end position="218"/>
    </location>
</feature>
<dbReference type="Proteomes" id="UP001218034">
    <property type="component" value="Chromosome"/>
</dbReference>
<keyword evidence="3 6" id="KW-0812">Transmembrane</keyword>
<evidence type="ECO:0000256" key="5">
    <source>
        <dbReference type="ARBA" id="ARBA00023136"/>
    </source>
</evidence>
<accession>A0ABY8CEU0</accession>
<evidence type="ECO:0000256" key="2">
    <source>
        <dbReference type="ARBA" id="ARBA00009773"/>
    </source>
</evidence>
<dbReference type="PANTHER" id="PTHR21716">
    <property type="entry name" value="TRANSMEMBRANE PROTEIN"/>
    <property type="match status" value="1"/>
</dbReference>
<feature type="transmembrane region" description="Helical" evidence="6">
    <location>
        <begin position="12"/>
        <end position="39"/>
    </location>
</feature>
<evidence type="ECO:0000313" key="7">
    <source>
        <dbReference type="EMBL" id="WEL19707.1"/>
    </source>
</evidence>
<evidence type="ECO:0000256" key="1">
    <source>
        <dbReference type="ARBA" id="ARBA00004141"/>
    </source>
</evidence>
<comment type="subcellular location">
    <subcellularLocation>
        <location evidence="1">Membrane</location>
        <topology evidence="1">Multi-pass membrane protein</topology>
    </subcellularLocation>
</comment>
<feature type="transmembrane region" description="Helical" evidence="6">
    <location>
        <begin position="230"/>
        <end position="251"/>
    </location>
</feature>
<feature type="transmembrane region" description="Helical" evidence="6">
    <location>
        <begin position="59"/>
        <end position="81"/>
    </location>
</feature>
<reference evidence="7 8" key="1">
    <citation type="submission" date="2022-09" db="EMBL/GenBank/DDBJ databases">
        <title>Xylan utilization by haloarchaea-nanohaloarchaea associations.</title>
        <authorList>
            <person name="Yakimov M."/>
        </authorList>
    </citation>
    <scope>NUCLEOTIDE SEQUENCE [LARGE SCALE GENOMIC DNA]</scope>
    <source>
        <strain evidence="7 8">SVXNc</strain>
    </source>
</reference>
<evidence type="ECO:0000256" key="3">
    <source>
        <dbReference type="ARBA" id="ARBA00022692"/>
    </source>
</evidence>
<feature type="transmembrane region" description="Helical" evidence="6">
    <location>
        <begin position="271"/>
        <end position="292"/>
    </location>
</feature>
<name>A0ABY8CEU0_9ARCH</name>
<keyword evidence="8" id="KW-1185">Reference proteome</keyword>
<dbReference type="Pfam" id="PF01594">
    <property type="entry name" value="AI-2E_transport"/>
    <property type="match status" value="1"/>
</dbReference>
<dbReference type="GeneID" id="98290745"/>
<dbReference type="InterPro" id="IPR002549">
    <property type="entry name" value="AI-2E-like"/>
</dbReference>
<proteinExistence type="inferred from homology"/>
<keyword evidence="5 6" id="KW-0472">Membrane</keyword>
<feature type="transmembrane region" description="Helical" evidence="6">
    <location>
        <begin position="137"/>
        <end position="159"/>
    </location>
</feature>
<feature type="transmembrane region" description="Helical" evidence="6">
    <location>
        <begin position="304"/>
        <end position="329"/>
    </location>
</feature>
<evidence type="ECO:0000313" key="8">
    <source>
        <dbReference type="Proteomes" id="UP001218034"/>
    </source>
</evidence>
<sequence length="343" mass="37787">MSGGGLRFKRETLGVAMLLCLGSLYILYPFLDAVVLAIATSYILRFAHNRMNNKIDNNFLSSLIIITAVLGIISAGLYTFINNFTMLLSALNSLTGSFEQLVVNFIELIDLPARFRQNTESLINTLSVYLNARLRNIFEGVPGLLIHLGIYAVTSIYLYKDGGKIEDKMMEIIENLPEEERKISTSLVESINYIFKGVFVTQFLVATILGIIAGLGFYAISMISASPIPLIPIWAGLIAITALLPLIANFMVYGPLGGYYLLTGDPVKGSLILFFGFAILQIMPEVFLRPYIGSKHMNEHPLIIFMGFLAGPLTLGLKGVVLGPLILILTKEFVRDYATLVSK</sequence>
<dbReference type="EMBL" id="CP104395">
    <property type="protein sequence ID" value="WEL19707.1"/>
    <property type="molecule type" value="Genomic_DNA"/>
</dbReference>
<protein>
    <submittedName>
        <fullName evidence="7">PurR-regulated permease PerM</fullName>
    </submittedName>
</protein>
<dbReference type="PANTHER" id="PTHR21716:SF4">
    <property type="entry name" value="TRANSMEMBRANE PROTEIN 245"/>
    <property type="match status" value="1"/>
</dbReference>
<dbReference type="RefSeq" id="WP_347721540.1">
    <property type="nucleotide sequence ID" value="NZ_CP104395.1"/>
</dbReference>